<evidence type="ECO:0000313" key="2">
    <source>
        <dbReference type="Proteomes" id="UP001555826"/>
    </source>
</evidence>
<keyword evidence="2" id="KW-1185">Reference proteome</keyword>
<name>A0ABV3P0H4_9ACTN</name>
<gene>
    <name evidence="1" type="ORF">AB1207_00010</name>
</gene>
<dbReference type="EMBL" id="JBFNQN010000001">
    <property type="protein sequence ID" value="MEW9263121.1"/>
    <property type="molecule type" value="Genomic_DNA"/>
</dbReference>
<proteinExistence type="predicted"/>
<comment type="caution">
    <text evidence="1">The sequence shown here is derived from an EMBL/GenBank/DDBJ whole genome shotgun (WGS) entry which is preliminary data.</text>
</comment>
<evidence type="ECO:0000313" key="1">
    <source>
        <dbReference type="EMBL" id="MEW9263121.1"/>
    </source>
</evidence>
<accession>A0ABV3P0H4</accession>
<dbReference type="Proteomes" id="UP001555826">
    <property type="component" value="Unassembled WGS sequence"/>
</dbReference>
<sequence length="215" mass="22909">MTYRPDLDVPSGAKGWADPRPWSDVEEAVSTALVWMLLQQVPTSGVHGFTLAYVPFSPLGGDAADLSWEVIDGPADSTVTRSELAGHPAGAVEEFSRSLAEGTEGGVSLPVGLAADVFGTPSSWRGWSPLLADASRLCCHLPRDEAGLELTVRYDRRASPDPWSWTVSIPVPGVEFPASEWVADSPGEALRAALDEADVWLWGLPAGHLRIPPAT</sequence>
<reference evidence="1 2" key="1">
    <citation type="submission" date="2024-07" db="EMBL/GenBank/DDBJ databases">
        <authorList>
            <person name="Thanompreechachai J."/>
            <person name="Duangmal K."/>
        </authorList>
    </citation>
    <scope>NUCLEOTIDE SEQUENCE [LARGE SCALE GENOMIC DNA]</scope>
    <source>
        <strain evidence="1 2">KCTC 19886</strain>
    </source>
</reference>
<dbReference type="RefSeq" id="WP_367635730.1">
    <property type="nucleotide sequence ID" value="NZ_JBFNQN010000001.1"/>
</dbReference>
<protein>
    <recommendedName>
        <fullName evidence="3">DUF3000 family protein</fullName>
    </recommendedName>
</protein>
<evidence type="ECO:0008006" key="3">
    <source>
        <dbReference type="Google" id="ProtNLM"/>
    </source>
</evidence>
<organism evidence="1 2">
    <name type="scientific">Kineococcus endophyticus</name>
    <dbReference type="NCBI Taxonomy" id="1181883"/>
    <lineage>
        <taxon>Bacteria</taxon>
        <taxon>Bacillati</taxon>
        <taxon>Actinomycetota</taxon>
        <taxon>Actinomycetes</taxon>
        <taxon>Kineosporiales</taxon>
        <taxon>Kineosporiaceae</taxon>
        <taxon>Kineococcus</taxon>
    </lineage>
</organism>